<comment type="function">
    <text evidence="5">Involved in the third step of the chorismate pathway, which leads to the biosynthesis of aromatic amino acids. Catalyzes the cis-dehydration of 3-dehydroquinate (DHQ) and introduces the first double bond of the aromatic ring to yield 3-dehydroshikimate.</text>
</comment>
<dbReference type="PANTHER" id="PTHR43699">
    <property type="entry name" value="3-DEHYDROQUINATE DEHYDRATASE"/>
    <property type="match status" value="1"/>
</dbReference>
<dbReference type="GO" id="GO:0008652">
    <property type="term" value="P:amino acid biosynthetic process"/>
    <property type="evidence" value="ECO:0007669"/>
    <property type="project" value="UniProtKB-KW"/>
</dbReference>
<dbReference type="GO" id="GO:0009073">
    <property type="term" value="P:aromatic amino acid family biosynthetic process"/>
    <property type="evidence" value="ECO:0007669"/>
    <property type="project" value="UniProtKB-KW"/>
</dbReference>
<dbReference type="Proteomes" id="UP000018896">
    <property type="component" value="Unassembled WGS sequence"/>
</dbReference>
<dbReference type="InterPro" id="IPR013785">
    <property type="entry name" value="Aldolase_TIM"/>
</dbReference>
<evidence type="ECO:0000256" key="5">
    <source>
        <dbReference type="HAMAP-Rule" id="MF_00214"/>
    </source>
</evidence>
<dbReference type="STRING" id="1236973.JCM9157_2387"/>
<dbReference type="GO" id="GO:0003855">
    <property type="term" value="F:3-dehydroquinate dehydratase activity"/>
    <property type="evidence" value="ECO:0007669"/>
    <property type="project" value="UniProtKB-UniRule"/>
</dbReference>
<dbReference type="GO" id="GO:0009423">
    <property type="term" value="P:chorismate biosynthetic process"/>
    <property type="evidence" value="ECO:0007669"/>
    <property type="project" value="UniProtKB-UniRule"/>
</dbReference>
<dbReference type="HAMAP" id="MF_00214">
    <property type="entry name" value="AroD"/>
    <property type="match status" value="1"/>
</dbReference>
<dbReference type="UniPathway" id="UPA00053">
    <property type="reaction ID" value="UER00086"/>
</dbReference>
<keyword evidence="3 5" id="KW-0456">Lyase</keyword>
<comment type="similarity">
    <text evidence="5">Belongs to the type-I 3-dehydroquinase family.</text>
</comment>
<comment type="pathway">
    <text evidence="5">Metabolic intermediate biosynthesis; chorismate biosynthesis; chorismate from D-erythrose 4-phosphate and phosphoenolpyruvate: step 3/7.</text>
</comment>
<feature type="binding site" evidence="5">
    <location>
        <position position="86"/>
    </location>
    <ligand>
        <name>3-dehydroquinate</name>
        <dbReference type="ChEBI" id="CHEBI:32364"/>
    </ligand>
</feature>
<dbReference type="InterPro" id="IPR018508">
    <property type="entry name" value="3-dehydroquinate_DH_AS"/>
</dbReference>
<dbReference type="InterPro" id="IPR050146">
    <property type="entry name" value="Type-I_3-dehydroquinase"/>
</dbReference>
<dbReference type="Pfam" id="PF01487">
    <property type="entry name" value="DHquinase_I"/>
    <property type="match status" value="1"/>
</dbReference>
<protein>
    <recommendedName>
        <fullName evidence="5">3-dehydroquinate dehydratase</fullName>
        <shortName evidence="5">3-dehydroquinase</shortName>
        <ecNumber evidence="5">4.2.1.10</ecNumber>
    </recommendedName>
    <alternativeName>
        <fullName evidence="5">Type I DHQase</fullName>
    </alternativeName>
    <alternativeName>
        <fullName evidence="5">Type I dehydroquinase</fullName>
        <shortName evidence="5">DHQ1</shortName>
    </alternativeName>
</protein>
<dbReference type="GO" id="GO:0046279">
    <property type="term" value="P:3,4-dihydroxybenzoate biosynthetic process"/>
    <property type="evidence" value="ECO:0007669"/>
    <property type="project" value="TreeGrafter"/>
</dbReference>
<accession>W4QT59</accession>
<keyword evidence="7" id="KW-1185">Reference proteome</keyword>
<reference evidence="6 7" key="1">
    <citation type="journal article" date="2014" name="Genome Announc.">
        <title>Draft Genome Sequences of Three Alkaliphilic Bacillus Strains, Bacillus wakoensis JCM 9140T, Bacillus akibai JCM 9157T, and Bacillus hemicellulosilyticus JCM 9152T.</title>
        <authorList>
            <person name="Yuki M."/>
            <person name="Oshima K."/>
            <person name="Suda W."/>
            <person name="Oshida Y."/>
            <person name="Kitamura K."/>
            <person name="Iida T."/>
            <person name="Hattori M."/>
            <person name="Ohkuma M."/>
        </authorList>
    </citation>
    <scope>NUCLEOTIDE SEQUENCE [LARGE SCALE GENOMIC DNA]</scope>
    <source>
        <strain evidence="6 7">JCM 9157</strain>
    </source>
</reference>
<dbReference type="NCBIfam" id="TIGR01093">
    <property type="entry name" value="aroD"/>
    <property type="match status" value="1"/>
</dbReference>
<keyword evidence="5" id="KW-0028">Amino-acid biosynthesis</keyword>
<evidence type="ECO:0000256" key="3">
    <source>
        <dbReference type="ARBA" id="ARBA00023239"/>
    </source>
</evidence>
<dbReference type="AlphaFoldDB" id="W4QT59"/>
<feature type="binding site" evidence="5">
    <location>
        <position position="217"/>
    </location>
    <ligand>
        <name>3-dehydroquinate</name>
        <dbReference type="ChEBI" id="CHEBI:32364"/>
    </ligand>
</feature>
<dbReference type="EC" id="4.2.1.10" evidence="5"/>
<evidence type="ECO:0000313" key="6">
    <source>
        <dbReference type="EMBL" id="GAE35286.1"/>
    </source>
</evidence>
<dbReference type="PANTHER" id="PTHR43699:SF1">
    <property type="entry name" value="3-DEHYDROQUINATE DEHYDRATASE"/>
    <property type="match status" value="1"/>
</dbReference>
<keyword evidence="4 5" id="KW-0704">Schiff base</keyword>
<sequence>MMSNKKEILVKGRTISAQNPSVCVPLVGITHDELIETVLELVKKEPDIIEWRADYYERLENIQLVLKTLASIRNAIGEIPLLFTIRAEKEGGQAISLTVQEKIEIMNVVCASGQIDLIDLELFHNKEEITQVRDIAKKHQVLLILSYHNFQATPALPTLLEKCVEAELLGADLAKISVMAQDEKDVLHLLEVTQEANESTAIPLITISMGPLGSITRMFGFAFGSCITFGIGYASSAPGQIPIEDVRQVIKIVQRSLNHSL</sequence>
<dbReference type="OrthoDB" id="9813659at2"/>
<comment type="catalytic activity">
    <reaction evidence="1 5">
        <text>3-dehydroquinate = 3-dehydroshikimate + H2O</text>
        <dbReference type="Rhea" id="RHEA:21096"/>
        <dbReference type="ChEBI" id="CHEBI:15377"/>
        <dbReference type="ChEBI" id="CHEBI:16630"/>
        <dbReference type="ChEBI" id="CHEBI:32364"/>
        <dbReference type="EC" id="4.2.1.10"/>
    </reaction>
</comment>
<feature type="active site" description="Proton donor/acceptor" evidence="5">
    <location>
        <position position="148"/>
    </location>
</feature>
<feature type="binding site" evidence="5">
    <location>
        <position position="236"/>
    </location>
    <ligand>
        <name>3-dehydroquinate</name>
        <dbReference type="ChEBI" id="CHEBI:32364"/>
    </ligand>
</feature>
<dbReference type="InterPro" id="IPR001381">
    <property type="entry name" value="DHquinase_I"/>
</dbReference>
<evidence type="ECO:0000256" key="2">
    <source>
        <dbReference type="ARBA" id="ARBA00023141"/>
    </source>
</evidence>
<dbReference type="CDD" id="cd00502">
    <property type="entry name" value="DHQase_I"/>
    <property type="match status" value="1"/>
</dbReference>
<keyword evidence="2 5" id="KW-0057">Aromatic amino acid biosynthesis</keyword>
<feature type="binding site" evidence="5">
    <location>
        <position position="240"/>
    </location>
    <ligand>
        <name>3-dehydroquinate</name>
        <dbReference type="ChEBI" id="CHEBI:32364"/>
    </ligand>
</feature>
<evidence type="ECO:0000256" key="1">
    <source>
        <dbReference type="ARBA" id="ARBA00001864"/>
    </source>
</evidence>
<dbReference type="Gene3D" id="3.20.20.70">
    <property type="entry name" value="Aldolase class I"/>
    <property type="match status" value="1"/>
</dbReference>
<proteinExistence type="inferred from homology"/>
<dbReference type="PROSITE" id="PS01028">
    <property type="entry name" value="DEHYDROQUINASE_I"/>
    <property type="match status" value="1"/>
</dbReference>
<feature type="binding site" evidence="5">
    <location>
        <begin position="50"/>
        <end position="52"/>
    </location>
    <ligand>
        <name>3-dehydroquinate</name>
        <dbReference type="ChEBI" id="CHEBI:32364"/>
    </ligand>
</feature>
<dbReference type="EMBL" id="BAUV01000016">
    <property type="protein sequence ID" value="GAE35286.1"/>
    <property type="molecule type" value="Genomic_DNA"/>
</dbReference>
<name>W4QT59_HALA3</name>
<evidence type="ECO:0000256" key="4">
    <source>
        <dbReference type="ARBA" id="ARBA00023270"/>
    </source>
</evidence>
<organism evidence="6 7">
    <name type="scientific">Halalkalibacter akibai (strain ATCC 43226 / DSM 21942 / CIP 109018 / JCM 9157 / 1139)</name>
    <name type="common">Bacillus akibai</name>
    <dbReference type="NCBI Taxonomy" id="1236973"/>
    <lineage>
        <taxon>Bacteria</taxon>
        <taxon>Bacillati</taxon>
        <taxon>Bacillota</taxon>
        <taxon>Bacilli</taxon>
        <taxon>Bacillales</taxon>
        <taxon>Bacillaceae</taxon>
        <taxon>Halalkalibacter</taxon>
    </lineage>
</organism>
<evidence type="ECO:0000313" key="7">
    <source>
        <dbReference type="Proteomes" id="UP000018896"/>
    </source>
</evidence>
<dbReference type="SUPFAM" id="SSF51569">
    <property type="entry name" value="Aldolase"/>
    <property type="match status" value="1"/>
</dbReference>
<dbReference type="eggNOG" id="COG0710">
    <property type="taxonomic scope" value="Bacteria"/>
</dbReference>
<comment type="subunit">
    <text evidence="5">Homodimer.</text>
</comment>
<comment type="caution">
    <text evidence="5">Lacks conserved residue(s) required for the propagation of feature annotation.</text>
</comment>
<comment type="caution">
    <text evidence="6">The sequence shown here is derived from an EMBL/GenBank/DDBJ whole genome shotgun (WGS) entry which is preliminary data.</text>
</comment>
<gene>
    <name evidence="5" type="primary">aroD</name>
    <name evidence="6" type="ORF">JCM9157_2387</name>
</gene>
<dbReference type="RefSeq" id="WP_035664643.1">
    <property type="nucleotide sequence ID" value="NZ_BAUV01000016.1"/>
</dbReference>
<dbReference type="FunFam" id="3.20.20.70:FF:000047">
    <property type="entry name" value="3-dehydroquinate dehydratase"/>
    <property type="match status" value="1"/>
</dbReference>
<feature type="active site" description="Schiff-base intermediate with substrate" evidence="5">
    <location>
        <position position="175"/>
    </location>
</feature>